<feature type="repeat" description="ANK" evidence="1">
    <location>
        <begin position="512"/>
        <end position="544"/>
    </location>
</feature>
<dbReference type="PRINTS" id="PR01415">
    <property type="entry name" value="ANKYRIN"/>
</dbReference>
<dbReference type="Pfam" id="PF06985">
    <property type="entry name" value="HET"/>
    <property type="match status" value="1"/>
</dbReference>
<dbReference type="PROSITE" id="PS50088">
    <property type="entry name" value="ANK_REPEAT"/>
    <property type="match status" value="5"/>
</dbReference>
<gene>
    <name evidence="4" type="ORF">QBC42DRAFT_247880</name>
</gene>
<reference evidence="4" key="1">
    <citation type="journal article" date="2023" name="Mol. Phylogenet. Evol.">
        <title>Genome-scale phylogeny and comparative genomics of the fungal order Sordariales.</title>
        <authorList>
            <person name="Hensen N."/>
            <person name="Bonometti L."/>
            <person name="Westerberg I."/>
            <person name="Brannstrom I.O."/>
            <person name="Guillou S."/>
            <person name="Cros-Aarteil S."/>
            <person name="Calhoun S."/>
            <person name="Haridas S."/>
            <person name="Kuo A."/>
            <person name="Mondo S."/>
            <person name="Pangilinan J."/>
            <person name="Riley R."/>
            <person name="LaButti K."/>
            <person name="Andreopoulos B."/>
            <person name="Lipzen A."/>
            <person name="Chen C."/>
            <person name="Yan M."/>
            <person name="Daum C."/>
            <person name="Ng V."/>
            <person name="Clum A."/>
            <person name="Steindorff A."/>
            <person name="Ohm R.A."/>
            <person name="Martin F."/>
            <person name="Silar P."/>
            <person name="Natvig D.O."/>
            <person name="Lalanne C."/>
            <person name="Gautier V."/>
            <person name="Ament-Velasquez S.L."/>
            <person name="Kruys A."/>
            <person name="Hutchinson M.I."/>
            <person name="Powell A.J."/>
            <person name="Barry K."/>
            <person name="Miller A.N."/>
            <person name="Grigoriev I.V."/>
            <person name="Debuchy R."/>
            <person name="Gladieux P."/>
            <person name="Hiltunen Thoren M."/>
            <person name="Johannesson H."/>
        </authorList>
    </citation>
    <scope>NUCLEOTIDE SEQUENCE</scope>
    <source>
        <strain evidence="4">PSN324</strain>
    </source>
</reference>
<dbReference type="Proteomes" id="UP001321749">
    <property type="component" value="Unassembled WGS sequence"/>
</dbReference>
<dbReference type="Pfam" id="PF12796">
    <property type="entry name" value="Ank_2"/>
    <property type="match status" value="1"/>
</dbReference>
<dbReference type="Gene3D" id="1.25.40.20">
    <property type="entry name" value="Ankyrin repeat-containing domain"/>
    <property type="match status" value="2"/>
</dbReference>
<evidence type="ECO:0000313" key="5">
    <source>
        <dbReference type="Proteomes" id="UP001321749"/>
    </source>
</evidence>
<dbReference type="InterPro" id="IPR036770">
    <property type="entry name" value="Ankyrin_rpt-contain_sf"/>
</dbReference>
<dbReference type="SUPFAM" id="SSF48403">
    <property type="entry name" value="Ankyrin repeat"/>
    <property type="match status" value="1"/>
</dbReference>
<dbReference type="Pfam" id="PF13637">
    <property type="entry name" value="Ank_4"/>
    <property type="match status" value="1"/>
</dbReference>
<name>A0AAV9I5I6_9PEZI</name>
<dbReference type="PANTHER" id="PTHR10622">
    <property type="entry name" value="HET DOMAIN-CONTAINING PROTEIN"/>
    <property type="match status" value="1"/>
</dbReference>
<feature type="repeat" description="ANK" evidence="1">
    <location>
        <begin position="545"/>
        <end position="577"/>
    </location>
</feature>
<dbReference type="PROSITE" id="PS50297">
    <property type="entry name" value="ANK_REP_REGION"/>
    <property type="match status" value="4"/>
</dbReference>
<evidence type="ECO:0000256" key="1">
    <source>
        <dbReference type="PROSITE-ProRule" id="PRU00023"/>
    </source>
</evidence>
<protein>
    <submittedName>
        <fullName evidence="4">Ankyrin repeat-containing domain protein</fullName>
    </submittedName>
</protein>
<sequence>MKPATARFRLEKTGERPLSSFRESPVNSKVGALQLPGPGPQRGASDSGGICSFPAENTTSATMRLLDTSTLELVTFVGHETPLYAILSHRWEADEVSLQDMIERTAARKAGYAKVLKACSIAASHGLKYIWIDTCCIDKISSAELSEAINSMYRWYQESAICYAFLSDVELNQSAGQDASLDARYPTFRETCWLTRGWTLQELIAPSVVIFLDSAWKEIGTKTSLSKLLSDLTRIPQAVLVGDASPLTTSSAQRFSWASRRKTTRPEDIAYCLMGLFNVNMPILYGEGGQRAFVRLQEQIIKVSDDHTIFAWEWPTSRCGFSRAPNGGLLASHPSAFDSCQDMTMWDLGSTRNTLSYVISTSNKGIHLKVNFIPGKHWKDVHIAVLPCQRTANRAEWVGIPLRSMSSELEYFTRAESHPLIVQPLNVFEFEYRPADICIRHGSQSDRKQPAIVKAIESGDVSLAQMLLFLEVKHGSMKYAEKALLAAADAGYSSVVEFLVASGANIETTNATGCTPLLLAAIAGHASVVDSLIDRGALVNARNRDGQTALMAAAEEGHDSVIRVLLSKGADLEAFDRTGMTPLLWAVVAEHLEAARILVLAGANVNVRTRHGSSALMCAAGSRHSEMCQLLIDNGADIDARDEDGHNALHVAVDMGYMDVASMIMNASNRRR</sequence>
<dbReference type="InterPro" id="IPR002110">
    <property type="entry name" value="Ankyrin_rpt"/>
</dbReference>
<keyword evidence="5" id="KW-1185">Reference proteome</keyword>
<reference evidence="4" key="2">
    <citation type="submission" date="2023-06" db="EMBL/GenBank/DDBJ databases">
        <authorList>
            <consortium name="Lawrence Berkeley National Laboratory"/>
            <person name="Mondo S.J."/>
            <person name="Hensen N."/>
            <person name="Bonometti L."/>
            <person name="Westerberg I."/>
            <person name="Brannstrom I.O."/>
            <person name="Guillou S."/>
            <person name="Cros-Aarteil S."/>
            <person name="Calhoun S."/>
            <person name="Haridas S."/>
            <person name="Kuo A."/>
            <person name="Pangilinan J."/>
            <person name="Riley R."/>
            <person name="Labutti K."/>
            <person name="Andreopoulos B."/>
            <person name="Lipzen A."/>
            <person name="Chen C."/>
            <person name="Yanf M."/>
            <person name="Daum C."/>
            <person name="Ng V."/>
            <person name="Clum A."/>
            <person name="Steindorff A."/>
            <person name="Ohm R."/>
            <person name="Martin F."/>
            <person name="Silar P."/>
            <person name="Natvig D."/>
            <person name="Lalanne C."/>
            <person name="Gautier V."/>
            <person name="Ament-Velasquez S.L."/>
            <person name="Kruys A."/>
            <person name="Hutchinson M.I."/>
            <person name="Powell A.J."/>
            <person name="Barry K."/>
            <person name="Miller A.N."/>
            <person name="Grigoriev I.V."/>
            <person name="Debuchy R."/>
            <person name="Gladieux P."/>
            <person name="Thoren M.H."/>
            <person name="Johannesson H."/>
        </authorList>
    </citation>
    <scope>NUCLEOTIDE SEQUENCE</scope>
    <source>
        <strain evidence="4">PSN324</strain>
    </source>
</reference>
<organism evidence="4 5">
    <name type="scientific">Cladorrhinum samala</name>
    <dbReference type="NCBI Taxonomy" id="585594"/>
    <lineage>
        <taxon>Eukaryota</taxon>
        <taxon>Fungi</taxon>
        <taxon>Dikarya</taxon>
        <taxon>Ascomycota</taxon>
        <taxon>Pezizomycotina</taxon>
        <taxon>Sordariomycetes</taxon>
        <taxon>Sordariomycetidae</taxon>
        <taxon>Sordariales</taxon>
        <taxon>Podosporaceae</taxon>
        <taxon>Cladorrhinum</taxon>
    </lineage>
</organism>
<evidence type="ECO:0000256" key="2">
    <source>
        <dbReference type="SAM" id="MobiDB-lite"/>
    </source>
</evidence>
<keyword evidence="1" id="KW-0040">ANK repeat</keyword>
<dbReference type="SMART" id="SM00248">
    <property type="entry name" value="ANK"/>
    <property type="match status" value="6"/>
</dbReference>
<dbReference type="InterPro" id="IPR010730">
    <property type="entry name" value="HET"/>
</dbReference>
<dbReference type="AlphaFoldDB" id="A0AAV9I5I6"/>
<evidence type="ECO:0000313" key="4">
    <source>
        <dbReference type="EMBL" id="KAK4466266.1"/>
    </source>
</evidence>
<feature type="region of interest" description="Disordered" evidence="2">
    <location>
        <begin position="1"/>
        <end position="49"/>
    </location>
</feature>
<comment type="caution">
    <text evidence="4">The sequence shown here is derived from an EMBL/GenBank/DDBJ whole genome shotgun (WGS) entry which is preliminary data.</text>
</comment>
<feature type="repeat" description="ANK" evidence="1">
    <location>
        <begin position="611"/>
        <end position="643"/>
    </location>
</feature>
<feature type="repeat" description="ANK" evidence="1">
    <location>
        <begin position="479"/>
        <end position="511"/>
    </location>
</feature>
<evidence type="ECO:0000259" key="3">
    <source>
        <dbReference type="Pfam" id="PF06985"/>
    </source>
</evidence>
<feature type="domain" description="Heterokaryon incompatibility" evidence="3">
    <location>
        <begin position="84"/>
        <end position="172"/>
    </location>
</feature>
<proteinExistence type="predicted"/>
<feature type="repeat" description="ANK" evidence="1">
    <location>
        <begin position="578"/>
        <end position="610"/>
    </location>
</feature>
<accession>A0AAV9I5I6</accession>
<dbReference type="PANTHER" id="PTHR10622:SF10">
    <property type="entry name" value="HET DOMAIN-CONTAINING PROTEIN"/>
    <property type="match status" value="1"/>
</dbReference>
<dbReference type="EMBL" id="MU864933">
    <property type="protein sequence ID" value="KAK4466266.1"/>
    <property type="molecule type" value="Genomic_DNA"/>
</dbReference>